<dbReference type="GO" id="GO:0009252">
    <property type="term" value="P:peptidoglycan biosynthetic process"/>
    <property type="evidence" value="ECO:0007669"/>
    <property type="project" value="UniProtKB-UniRule"/>
</dbReference>
<dbReference type="UniPathway" id="UPA00219"/>
<dbReference type="GO" id="GO:0008360">
    <property type="term" value="P:regulation of cell shape"/>
    <property type="evidence" value="ECO:0007669"/>
    <property type="project" value="UniProtKB-KW"/>
</dbReference>
<keyword evidence="1" id="KW-0133">Cell shape</keyword>
<comment type="pathway">
    <text evidence="1">Cell wall biogenesis; peptidoglycan biosynthesis.</text>
</comment>
<feature type="transmembrane region" description="Helical" evidence="1">
    <location>
        <begin position="159"/>
        <end position="181"/>
    </location>
</feature>
<keyword evidence="1" id="KW-1133">Transmembrane helix</keyword>
<dbReference type="HAMAP" id="MF_02077">
    <property type="entry name" value="Amj_flippase"/>
    <property type="match status" value="1"/>
</dbReference>
<feature type="transmembrane region" description="Helical" evidence="1">
    <location>
        <begin position="77"/>
        <end position="97"/>
    </location>
</feature>
<dbReference type="STRING" id="634771.SAMN04488128_1021217"/>
<keyword evidence="1" id="KW-0813">Transport</keyword>
<keyword evidence="1" id="KW-0961">Cell wall biogenesis/degradation</keyword>
<dbReference type="RefSeq" id="WP_078669695.1">
    <property type="nucleotide sequence ID" value="NZ_FUWZ01000002.1"/>
</dbReference>
<dbReference type="InterPro" id="IPR021260">
    <property type="entry name" value="Amj"/>
</dbReference>
<keyword evidence="1" id="KW-1003">Cell membrane</keyword>
<feature type="transmembrane region" description="Helical" evidence="1">
    <location>
        <begin position="37"/>
        <end position="57"/>
    </location>
</feature>
<feature type="transmembrane region" description="Helical" evidence="1">
    <location>
        <begin position="233"/>
        <end position="260"/>
    </location>
</feature>
<dbReference type="EMBL" id="FUWZ01000002">
    <property type="protein sequence ID" value="SKA16079.1"/>
    <property type="molecule type" value="Genomic_DNA"/>
</dbReference>
<accession>A0A1T4RJG9</accession>
<evidence type="ECO:0000256" key="1">
    <source>
        <dbReference type="HAMAP-Rule" id="MF_02077"/>
    </source>
</evidence>
<comment type="function">
    <text evidence="1">Involved in peptidoglycan biosynthesis. Transports lipid-linked peptidoglycan precursors from the inner to the outer leaflet of the cytoplasmic membrane.</text>
</comment>
<dbReference type="AlphaFoldDB" id="A0A1T4RJG9"/>
<protein>
    <recommendedName>
        <fullName evidence="1">Lipid II flippase Amj</fullName>
    </recommendedName>
</protein>
<dbReference type="Proteomes" id="UP000190367">
    <property type="component" value="Unassembled WGS sequence"/>
</dbReference>
<proteinExistence type="inferred from homology"/>
<reference evidence="3" key="1">
    <citation type="submission" date="2017-02" db="EMBL/GenBank/DDBJ databases">
        <authorList>
            <person name="Varghese N."/>
            <person name="Submissions S."/>
        </authorList>
    </citation>
    <scope>NUCLEOTIDE SEQUENCE [LARGE SCALE GENOMIC DNA]</scope>
    <source>
        <strain evidence="3">DSM 22224</strain>
    </source>
</reference>
<dbReference type="GO" id="GO:0005886">
    <property type="term" value="C:plasma membrane"/>
    <property type="evidence" value="ECO:0007669"/>
    <property type="project" value="UniProtKB-SubCell"/>
</dbReference>
<dbReference type="Pfam" id="PF10997">
    <property type="entry name" value="Amj"/>
    <property type="match status" value="1"/>
</dbReference>
<sequence>MTPQIIIVLVLTAVINLIVTLSFAVRTVGVTTGRIAITFSLFNILVLVSRTANTFQAPLLAKTVEEELKRQVTGNEGLFRLIILSCTIGSVIGAALIPSFQRMLSKAVEHFSVHRSVPRLFYLGFSGSGMQFIKENLRMPSRGSITGLHPVKGFPRKMFLFNLVATAIMTISVLCCVYAAYLNPDYRTTASNLSGVINGVATLLMVLFIDPHSSVLTDDVVLGKVSVSYFRQYITYMVIARVAGTLLAQLLLLPGAMLIAKLAEYV</sequence>
<keyword evidence="1" id="KW-0573">Peptidoglycan synthesis</keyword>
<comment type="subcellular location">
    <subcellularLocation>
        <location evidence="1">Cell membrane</location>
        <topology evidence="1">Multi-pass membrane protein</topology>
    </subcellularLocation>
</comment>
<feature type="transmembrane region" description="Helical" evidence="1">
    <location>
        <begin position="193"/>
        <end position="212"/>
    </location>
</feature>
<evidence type="ECO:0000313" key="2">
    <source>
        <dbReference type="EMBL" id="SKA16079.1"/>
    </source>
</evidence>
<gene>
    <name evidence="1" type="primary">amj</name>
    <name evidence="2" type="ORF">SAMN04488128_1021217</name>
</gene>
<keyword evidence="3" id="KW-1185">Reference proteome</keyword>
<dbReference type="GO" id="GO:0071555">
    <property type="term" value="P:cell wall organization"/>
    <property type="evidence" value="ECO:0007669"/>
    <property type="project" value="UniProtKB-KW"/>
</dbReference>
<dbReference type="OrthoDB" id="7888986at2"/>
<comment type="similarity">
    <text evidence="1">Belongs to the Amj family.</text>
</comment>
<evidence type="ECO:0000313" key="3">
    <source>
        <dbReference type="Proteomes" id="UP000190367"/>
    </source>
</evidence>
<feature type="transmembrane region" description="Helical" evidence="1">
    <location>
        <begin position="6"/>
        <end position="25"/>
    </location>
</feature>
<dbReference type="GO" id="GO:0015648">
    <property type="term" value="F:lipid-linked peptidoglycan transporter activity"/>
    <property type="evidence" value="ECO:0007669"/>
    <property type="project" value="UniProtKB-UniRule"/>
</dbReference>
<keyword evidence="1" id="KW-0472">Membrane</keyword>
<name>A0A1T4RJG9_9BACT</name>
<keyword evidence="1" id="KW-0812">Transmembrane</keyword>
<organism evidence="2 3">
    <name type="scientific">Chitinophaga eiseniae</name>
    <dbReference type="NCBI Taxonomy" id="634771"/>
    <lineage>
        <taxon>Bacteria</taxon>
        <taxon>Pseudomonadati</taxon>
        <taxon>Bacteroidota</taxon>
        <taxon>Chitinophagia</taxon>
        <taxon>Chitinophagales</taxon>
        <taxon>Chitinophagaceae</taxon>
        <taxon>Chitinophaga</taxon>
    </lineage>
</organism>